<keyword evidence="1 5" id="KW-0808">Transferase</keyword>
<dbReference type="GO" id="GO:1990190">
    <property type="term" value="F:protein-N-terminal-glutamate acetyltransferase activity"/>
    <property type="evidence" value="ECO:0007669"/>
    <property type="project" value="EnsemblFungi"/>
</dbReference>
<comment type="similarity">
    <text evidence="3">Belongs to the acetyltransferase family. ARD1 subfamily.</text>
</comment>
<evidence type="ECO:0000259" key="4">
    <source>
        <dbReference type="PROSITE" id="PS51186"/>
    </source>
</evidence>
<dbReference type="InterPro" id="IPR045047">
    <property type="entry name" value="Ard1-like"/>
</dbReference>
<evidence type="ECO:0000313" key="5">
    <source>
        <dbReference type="EMBL" id="KXN66241.1"/>
    </source>
</evidence>
<name>A0A137NU95_CONC2</name>
<evidence type="ECO:0000256" key="2">
    <source>
        <dbReference type="ARBA" id="ARBA00023315"/>
    </source>
</evidence>
<keyword evidence="6" id="KW-1185">Reference proteome</keyword>
<proteinExistence type="inferred from homology"/>
<dbReference type="STRING" id="796925.A0A137NU95"/>
<dbReference type="PANTHER" id="PTHR23091">
    <property type="entry name" value="N-TERMINAL ACETYLTRANSFERASE"/>
    <property type="match status" value="1"/>
</dbReference>
<dbReference type="Gene3D" id="3.40.630.30">
    <property type="match status" value="1"/>
</dbReference>
<accession>A0A137NU95</accession>
<keyword evidence="2 5" id="KW-0012">Acyltransferase</keyword>
<dbReference type="Pfam" id="PF00583">
    <property type="entry name" value="Acetyltransf_1"/>
    <property type="match status" value="1"/>
</dbReference>
<dbReference type="Proteomes" id="UP000070444">
    <property type="component" value="Unassembled WGS sequence"/>
</dbReference>
<evidence type="ECO:0000313" key="6">
    <source>
        <dbReference type="Proteomes" id="UP000070444"/>
    </source>
</evidence>
<dbReference type="FunFam" id="3.40.630.30:FF:000037">
    <property type="entry name" value="N-alpha-acetyltransferase daf-31-like"/>
    <property type="match status" value="1"/>
</dbReference>
<sequence length="161" mass="18859">MNIRQATCDDLLEIQKTNLTNLPENYQMKYYMYHALSWPQLTWVAEDHKGRIVGYVLAKMEDEGNEPPHGHITSLSVMRNYRRLGIAEKLMKQSQQNMVDIFGAKYVTLHVRVTNRAALSLYRDTLKFEIYNTEKKYYADGENAFAMRKYLTPSENSKPLK</sequence>
<evidence type="ECO:0000256" key="1">
    <source>
        <dbReference type="ARBA" id="ARBA00022679"/>
    </source>
</evidence>
<dbReference type="OrthoDB" id="25586at2759"/>
<dbReference type="SUPFAM" id="SSF55729">
    <property type="entry name" value="Acyl-CoA N-acyltransferases (Nat)"/>
    <property type="match status" value="1"/>
</dbReference>
<dbReference type="GO" id="GO:1990189">
    <property type="term" value="F:protein N-terminal-serine acetyltransferase activity"/>
    <property type="evidence" value="ECO:0007669"/>
    <property type="project" value="EnsemblFungi"/>
</dbReference>
<dbReference type="AlphaFoldDB" id="A0A137NU95"/>
<dbReference type="OMA" id="MSMQNAN"/>
<dbReference type="EMBL" id="KQ964750">
    <property type="protein sequence ID" value="KXN66241.1"/>
    <property type="molecule type" value="Genomic_DNA"/>
</dbReference>
<dbReference type="InterPro" id="IPR016181">
    <property type="entry name" value="Acyl_CoA_acyltransferase"/>
</dbReference>
<dbReference type="GO" id="GO:0042802">
    <property type="term" value="F:identical protein binding"/>
    <property type="evidence" value="ECO:0007669"/>
    <property type="project" value="EnsemblFungi"/>
</dbReference>
<organism evidence="5 6">
    <name type="scientific">Conidiobolus coronatus (strain ATCC 28846 / CBS 209.66 / NRRL 28638)</name>
    <name type="common">Delacroixia coronata</name>
    <dbReference type="NCBI Taxonomy" id="796925"/>
    <lineage>
        <taxon>Eukaryota</taxon>
        <taxon>Fungi</taxon>
        <taxon>Fungi incertae sedis</taxon>
        <taxon>Zoopagomycota</taxon>
        <taxon>Entomophthoromycotina</taxon>
        <taxon>Entomophthoromycetes</taxon>
        <taxon>Entomophthorales</taxon>
        <taxon>Ancylistaceae</taxon>
        <taxon>Conidiobolus</taxon>
    </lineage>
</organism>
<dbReference type="CDD" id="cd04301">
    <property type="entry name" value="NAT_SF"/>
    <property type="match status" value="1"/>
</dbReference>
<evidence type="ECO:0000256" key="3">
    <source>
        <dbReference type="ARBA" id="ARBA00025786"/>
    </source>
</evidence>
<gene>
    <name evidence="5" type="ORF">CONCODRAFT_20338</name>
</gene>
<dbReference type="PANTHER" id="PTHR23091:SF4">
    <property type="entry name" value="N-TERMINAL AMINO-ACID N(ALPHA)-ACETYLTRANSFERASE NATA"/>
    <property type="match status" value="1"/>
</dbReference>
<dbReference type="InterPro" id="IPR000182">
    <property type="entry name" value="GNAT_dom"/>
</dbReference>
<dbReference type="PROSITE" id="PS51186">
    <property type="entry name" value="GNAT"/>
    <property type="match status" value="1"/>
</dbReference>
<feature type="domain" description="N-acetyltransferase" evidence="4">
    <location>
        <begin position="1"/>
        <end position="152"/>
    </location>
</feature>
<dbReference type="GO" id="GO:0031415">
    <property type="term" value="C:NatA complex"/>
    <property type="evidence" value="ECO:0007669"/>
    <property type="project" value="EnsemblFungi"/>
</dbReference>
<protein>
    <submittedName>
        <fullName evidence="5">Acyl-CoA N-acyltransferase</fullName>
    </submittedName>
</protein>
<reference evidence="5 6" key="1">
    <citation type="journal article" date="2015" name="Genome Biol. Evol.">
        <title>Phylogenomic analyses indicate that early fungi evolved digesting cell walls of algal ancestors of land plants.</title>
        <authorList>
            <person name="Chang Y."/>
            <person name="Wang S."/>
            <person name="Sekimoto S."/>
            <person name="Aerts A.L."/>
            <person name="Choi C."/>
            <person name="Clum A."/>
            <person name="LaButti K.M."/>
            <person name="Lindquist E.A."/>
            <person name="Yee Ngan C."/>
            <person name="Ohm R.A."/>
            <person name="Salamov A.A."/>
            <person name="Grigoriev I.V."/>
            <person name="Spatafora J.W."/>
            <person name="Berbee M.L."/>
        </authorList>
    </citation>
    <scope>NUCLEOTIDE SEQUENCE [LARGE SCALE GENOMIC DNA]</scope>
    <source>
        <strain evidence="5 6">NRRL 28638</strain>
    </source>
</reference>